<dbReference type="EMBL" id="PIUM01000006">
    <property type="protein sequence ID" value="PKU25119.1"/>
    <property type="molecule type" value="Genomic_DNA"/>
</dbReference>
<proteinExistence type="predicted"/>
<keyword evidence="2" id="KW-0732">Signal</keyword>
<protein>
    <recommendedName>
        <fullName evidence="5">TIGR02301 family protein</fullName>
    </recommendedName>
</protein>
<dbReference type="Proteomes" id="UP000233293">
    <property type="component" value="Unassembled WGS sequence"/>
</dbReference>
<name>A0A2N3PXK4_9PROT</name>
<feature type="chain" id="PRO_5015001500" description="TIGR02301 family protein" evidence="2">
    <location>
        <begin position="31"/>
        <end position="171"/>
    </location>
</feature>
<evidence type="ECO:0000256" key="1">
    <source>
        <dbReference type="SAM" id="MobiDB-lite"/>
    </source>
</evidence>
<keyword evidence="4" id="KW-1185">Reference proteome</keyword>
<evidence type="ECO:0008006" key="5">
    <source>
        <dbReference type="Google" id="ProtNLM"/>
    </source>
</evidence>
<reference evidence="4" key="1">
    <citation type="submission" date="2017-12" db="EMBL/GenBank/DDBJ databases">
        <title>Draft genome sequence of Telmatospirillum siberiense 26-4b1T, an acidotolerant peatland alphaproteobacterium potentially involved in sulfur cycling.</title>
        <authorList>
            <person name="Hausmann B."/>
            <person name="Pjevac P."/>
            <person name="Schreck K."/>
            <person name="Herbold C.W."/>
            <person name="Daims H."/>
            <person name="Wagner M."/>
            <person name="Pester M."/>
            <person name="Loy A."/>
        </authorList>
    </citation>
    <scope>NUCLEOTIDE SEQUENCE [LARGE SCALE GENOMIC DNA]</scope>
    <source>
        <strain evidence="4">26-4b1</strain>
    </source>
</reference>
<accession>A0A2N3PXK4</accession>
<evidence type="ECO:0000313" key="4">
    <source>
        <dbReference type="Proteomes" id="UP000233293"/>
    </source>
</evidence>
<dbReference type="AlphaFoldDB" id="A0A2N3PXK4"/>
<evidence type="ECO:0000313" key="3">
    <source>
        <dbReference type="EMBL" id="PKU25119.1"/>
    </source>
</evidence>
<sequence length="171" mass="19214">MRSFLKGDWFAARTCLFVGFLVTFPAMALAENEPDERTPRDKAQSMAMQVGTVEAMAEICAAPPATFREVVAEARRIFPEVFRQAGLDQDDLDSSIELGFMLEIQRHKSHPNNRKHPNCNAFRRIVSSLLGHVTEAKGRPRQPLVPYDTDGWQERVGREDQSGVGELKNAN</sequence>
<feature type="signal peptide" evidence="2">
    <location>
        <begin position="1"/>
        <end position="30"/>
    </location>
</feature>
<comment type="caution">
    <text evidence="3">The sequence shown here is derived from an EMBL/GenBank/DDBJ whole genome shotgun (WGS) entry which is preliminary data.</text>
</comment>
<feature type="region of interest" description="Disordered" evidence="1">
    <location>
        <begin position="137"/>
        <end position="171"/>
    </location>
</feature>
<organism evidence="3 4">
    <name type="scientific">Telmatospirillum siberiense</name>
    <dbReference type="NCBI Taxonomy" id="382514"/>
    <lineage>
        <taxon>Bacteria</taxon>
        <taxon>Pseudomonadati</taxon>
        <taxon>Pseudomonadota</taxon>
        <taxon>Alphaproteobacteria</taxon>
        <taxon>Rhodospirillales</taxon>
        <taxon>Rhodospirillaceae</taxon>
        <taxon>Telmatospirillum</taxon>
    </lineage>
</organism>
<feature type="compositionally biased region" description="Basic and acidic residues" evidence="1">
    <location>
        <begin position="152"/>
        <end position="161"/>
    </location>
</feature>
<dbReference type="RefSeq" id="WP_101250046.1">
    <property type="nucleotide sequence ID" value="NZ_PIUM01000006.1"/>
</dbReference>
<gene>
    <name evidence="3" type="ORF">CWS72_07930</name>
</gene>
<evidence type="ECO:0000256" key="2">
    <source>
        <dbReference type="SAM" id="SignalP"/>
    </source>
</evidence>